<feature type="transmembrane region" description="Helical" evidence="1">
    <location>
        <begin position="65"/>
        <end position="83"/>
    </location>
</feature>
<organism evidence="2 3">
    <name type="scientific">Galerina marginata (strain CBS 339.88)</name>
    <dbReference type="NCBI Taxonomy" id="685588"/>
    <lineage>
        <taxon>Eukaryota</taxon>
        <taxon>Fungi</taxon>
        <taxon>Dikarya</taxon>
        <taxon>Basidiomycota</taxon>
        <taxon>Agaricomycotina</taxon>
        <taxon>Agaricomycetes</taxon>
        <taxon>Agaricomycetidae</taxon>
        <taxon>Agaricales</taxon>
        <taxon>Agaricineae</taxon>
        <taxon>Strophariaceae</taxon>
        <taxon>Galerina</taxon>
    </lineage>
</organism>
<evidence type="ECO:0000256" key="1">
    <source>
        <dbReference type="SAM" id="Phobius"/>
    </source>
</evidence>
<dbReference type="AlphaFoldDB" id="A0A067T5U5"/>
<gene>
    <name evidence="2" type="ORF">GALMADRAFT_1255620</name>
</gene>
<proteinExistence type="predicted"/>
<protein>
    <submittedName>
        <fullName evidence="2">Uncharacterized protein</fullName>
    </submittedName>
</protein>
<keyword evidence="1" id="KW-0812">Transmembrane</keyword>
<sequence>MRPGERAIGGCGFVVETTLYDVLGRIDLRIPRYLLRSPFLVLYVVDSAGRVHLLACCGMSRCWLTGWWFGSIVFSLFPSHVVTLRKKSFSFDSLFMLRPLFVFLCHLVYIFQSS</sequence>
<dbReference type="Proteomes" id="UP000027222">
    <property type="component" value="Unassembled WGS sequence"/>
</dbReference>
<keyword evidence="3" id="KW-1185">Reference proteome</keyword>
<keyword evidence="1" id="KW-0472">Membrane</keyword>
<dbReference type="HOGENOM" id="CLU_2121284_0_0_1"/>
<evidence type="ECO:0000313" key="3">
    <source>
        <dbReference type="Proteomes" id="UP000027222"/>
    </source>
</evidence>
<dbReference type="EMBL" id="KL142374">
    <property type="protein sequence ID" value="KDR78550.1"/>
    <property type="molecule type" value="Genomic_DNA"/>
</dbReference>
<accession>A0A067T5U5</accession>
<name>A0A067T5U5_GALM3</name>
<keyword evidence="1" id="KW-1133">Transmembrane helix</keyword>
<feature type="transmembrane region" description="Helical" evidence="1">
    <location>
        <begin position="95"/>
        <end position="112"/>
    </location>
</feature>
<reference evidence="3" key="1">
    <citation type="journal article" date="2014" name="Proc. Natl. Acad. Sci. U.S.A.">
        <title>Extensive sampling of basidiomycete genomes demonstrates inadequacy of the white-rot/brown-rot paradigm for wood decay fungi.</title>
        <authorList>
            <person name="Riley R."/>
            <person name="Salamov A.A."/>
            <person name="Brown D.W."/>
            <person name="Nagy L.G."/>
            <person name="Floudas D."/>
            <person name="Held B.W."/>
            <person name="Levasseur A."/>
            <person name="Lombard V."/>
            <person name="Morin E."/>
            <person name="Otillar R."/>
            <person name="Lindquist E.A."/>
            <person name="Sun H."/>
            <person name="LaButti K.M."/>
            <person name="Schmutz J."/>
            <person name="Jabbour D."/>
            <person name="Luo H."/>
            <person name="Baker S.E."/>
            <person name="Pisabarro A.G."/>
            <person name="Walton J.D."/>
            <person name="Blanchette R.A."/>
            <person name="Henrissat B."/>
            <person name="Martin F."/>
            <person name="Cullen D."/>
            <person name="Hibbett D.S."/>
            <person name="Grigoriev I.V."/>
        </authorList>
    </citation>
    <scope>NUCLEOTIDE SEQUENCE [LARGE SCALE GENOMIC DNA]</scope>
    <source>
        <strain evidence="3">CBS 339.88</strain>
    </source>
</reference>
<evidence type="ECO:0000313" key="2">
    <source>
        <dbReference type="EMBL" id="KDR78550.1"/>
    </source>
</evidence>